<evidence type="ECO:0000313" key="5">
    <source>
        <dbReference type="Proteomes" id="UP000561077"/>
    </source>
</evidence>
<accession>A0A7W4IMA4</accession>
<protein>
    <recommendedName>
        <fullName evidence="6">Transmembrane protein</fullName>
    </recommendedName>
</protein>
<dbReference type="EMBL" id="JABEQN010000016">
    <property type="protein sequence ID" value="MBB2194593.1"/>
    <property type="molecule type" value="Genomic_DNA"/>
</dbReference>
<sequence>MAQDEQDSTFPYSSAFARANARLTAALDHGAMVLMAPLVRLGVDFAVPPQPPAPRLAPKPWIPLTLCAVTVGIAAWQVLGPYHRWAMATVWFFFMLSSLWLNTLRARHPILSKPADDRTAAERRIVGQYWMTLAVTIAALSSCGLALIAFHVLAADKPINGVELGQRIMIGLLYTECLAFMTPVIVLSWHDHRPDDAFPRLADMKKPFSEPVR</sequence>
<feature type="transmembrane region" description="Helical" evidence="1">
    <location>
        <begin position="61"/>
        <end position="79"/>
    </location>
</feature>
<keyword evidence="1" id="KW-1133">Transmembrane helix</keyword>
<evidence type="ECO:0000313" key="4">
    <source>
        <dbReference type="Proteomes" id="UP000540490"/>
    </source>
</evidence>
<keyword evidence="4" id="KW-1185">Reference proteome</keyword>
<feature type="transmembrane region" description="Helical" evidence="1">
    <location>
        <begin position="85"/>
        <end position="104"/>
    </location>
</feature>
<proteinExistence type="predicted"/>
<comment type="caution">
    <text evidence="2">The sequence shown here is derived from an EMBL/GenBank/DDBJ whole genome shotgun (WGS) entry which is preliminary data.</text>
</comment>
<evidence type="ECO:0000313" key="2">
    <source>
        <dbReference type="EMBL" id="MBB2165457.1"/>
    </source>
</evidence>
<evidence type="ECO:0008006" key="6">
    <source>
        <dbReference type="Google" id="ProtNLM"/>
    </source>
</evidence>
<feature type="transmembrane region" description="Helical" evidence="1">
    <location>
        <begin position="125"/>
        <end position="148"/>
    </location>
</feature>
<gene>
    <name evidence="3" type="ORF">HLH25_13295</name>
    <name evidence="2" type="ORF">HLH26_13110</name>
</gene>
<keyword evidence="1" id="KW-0812">Transmembrane</keyword>
<feature type="transmembrane region" description="Helical" evidence="1">
    <location>
        <begin position="168"/>
        <end position="190"/>
    </location>
</feature>
<organism evidence="2 5">
    <name type="scientific">Gluconacetobacter dulcium</name>
    <dbReference type="NCBI Taxonomy" id="2729096"/>
    <lineage>
        <taxon>Bacteria</taxon>
        <taxon>Pseudomonadati</taxon>
        <taxon>Pseudomonadota</taxon>
        <taxon>Alphaproteobacteria</taxon>
        <taxon>Acetobacterales</taxon>
        <taxon>Acetobacteraceae</taxon>
        <taxon>Gluconacetobacter</taxon>
    </lineage>
</organism>
<dbReference type="RefSeq" id="WP_182974517.1">
    <property type="nucleotide sequence ID" value="NZ_JABEQN010000016.1"/>
</dbReference>
<dbReference type="EMBL" id="JABEQO010000016">
    <property type="protein sequence ID" value="MBB2165457.1"/>
    <property type="molecule type" value="Genomic_DNA"/>
</dbReference>
<dbReference type="Proteomes" id="UP000561077">
    <property type="component" value="Unassembled WGS sequence"/>
</dbReference>
<keyword evidence="1" id="KW-0472">Membrane</keyword>
<evidence type="ECO:0000256" key="1">
    <source>
        <dbReference type="SAM" id="Phobius"/>
    </source>
</evidence>
<evidence type="ECO:0000313" key="3">
    <source>
        <dbReference type="EMBL" id="MBB2194593.1"/>
    </source>
</evidence>
<dbReference type="Proteomes" id="UP000540490">
    <property type="component" value="Unassembled WGS sequence"/>
</dbReference>
<reference evidence="4 5" key="1">
    <citation type="submission" date="2020-04" db="EMBL/GenBank/DDBJ databases">
        <title>Description of novel Gluconacetobacter.</title>
        <authorList>
            <person name="Sombolestani A."/>
        </authorList>
    </citation>
    <scope>NUCLEOTIDE SEQUENCE [LARGE SCALE GENOMIC DNA]</scope>
    <source>
        <strain evidence="3 4">LMG 1728</strain>
        <strain evidence="2 5">LMG 1731</strain>
    </source>
</reference>
<dbReference type="AlphaFoldDB" id="A0A7W4IMA4"/>
<name>A0A7W4IMA4_9PROT</name>